<dbReference type="AlphaFoldDB" id="A0A5B1MBP2"/>
<feature type="domain" description="NAD(P)-binding" evidence="1">
    <location>
        <begin position="7"/>
        <end position="132"/>
    </location>
</feature>
<dbReference type="InterPro" id="IPR016040">
    <property type="entry name" value="NAD(P)-bd_dom"/>
</dbReference>
<gene>
    <name evidence="2" type="ORF">F0U47_00575</name>
</gene>
<dbReference type="EMBL" id="VUJW01000001">
    <property type="protein sequence ID" value="KAA1429439.1"/>
    <property type="molecule type" value="Genomic_DNA"/>
</dbReference>
<name>A0A5B1MBP2_9ACTN</name>
<proteinExistence type="predicted"/>
<dbReference type="Pfam" id="PF13460">
    <property type="entry name" value="NAD_binding_10"/>
    <property type="match status" value="1"/>
</dbReference>
<reference evidence="2 3" key="2">
    <citation type="submission" date="2019-09" db="EMBL/GenBank/DDBJ databases">
        <authorList>
            <person name="Jin C."/>
        </authorList>
    </citation>
    <scope>NUCLEOTIDE SEQUENCE [LARGE SCALE GENOMIC DNA]</scope>
    <source>
        <strain evidence="2 3">BN140041</strain>
    </source>
</reference>
<dbReference type="Gene3D" id="3.40.50.720">
    <property type="entry name" value="NAD(P)-binding Rossmann-like Domain"/>
    <property type="match status" value="1"/>
</dbReference>
<sequence length="246" mass="25827">MAVAGGTGALGRQVVDAVRRRDLTPRVIARSQGVDLTTGEGLDEALAGVDAVIDASNVVALRAKPAIAFFDAATGHLLAAGERAGVRHHVAVSIVGCDRVDLPYYLGKRRQEELVRSGPVPWTIVRATQFHEFAGQMLERSRGPVALVPDMLSQPVAARQMADHLVAVAVGEPLGLAPDVAGPEQHQIPDLARRLLGHRGKRTKVVAVPLPGKAGRQVADGGLLPGDGATILAQTYDEWLAAHSVG</sequence>
<organism evidence="2 3">
    <name type="scientific">Nocardioides antri</name>
    <dbReference type="NCBI Taxonomy" id="2607659"/>
    <lineage>
        <taxon>Bacteria</taxon>
        <taxon>Bacillati</taxon>
        <taxon>Actinomycetota</taxon>
        <taxon>Actinomycetes</taxon>
        <taxon>Propionibacteriales</taxon>
        <taxon>Nocardioidaceae</taxon>
        <taxon>Nocardioides</taxon>
    </lineage>
</organism>
<evidence type="ECO:0000313" key="2">
    <source>
        <dbReference type="EMBL" id="KAA1429439.1"/>
    </source>
</evidence>
<dbReference type="InterPro" id="IPR036291">
    <property type="entry name" value="NAD(P)-bd_dom_sf"/>
</dbReference>
<dbReference type="Proteomes" id="UP000324351">
    <property type="component" value="Unassembled WGS sequence"/>
</dbReference>
<evidence type="ECO:0000259" key="1">
    <source>
        <dbReference type="Pfam" id="PF13460"/>
    </source>
</evidence>
<accession>A0A5B1MBP2</accession>
<protein>
    <submittedName>
        <fullName evidence="2">NAD(P)H-binding protein</fullName>
    </submittedName>
</protein>
<comment type="caution">
    <text evidence="2">The sequence shown here is derived from an EMBL/GenBank/DDBJ whole genome shotgun (WGS) entry which is preliminary data.</text>
</comment>
<reference evidence="2 3" key="1">
    <citation type="submission" date="2019-09" db="EMBL/GenBank/DDBJ databases">
        <title>Nocardioides panacisoli sp. nov., isolated from the soil of a ginseng field.</title>
        <authorList>
            <person name="Cho C."/>
        </authorList>
    </citation>
    <scope>NUCLEOTIDE SEQUENCE [LARGE SCALE GENOMIC DNA]</scope>
    <source>
        <strain evidence="2 3">BN140041</strain>
    </source>
</reference>
<keyword evidence="3" id="KW-1185">Reference proteome</keyword>
<evidence type="ECO:0000313" key="3">
    <source>
        <dbReference type="Proteomes" id="UP000324351"/>
    </source>
</evidence>
<dbReference type="SUPFAM" id="SSF51735">
    <property type="entry name" value="NAD(P)-binding Rossmann-fold domains"/>
    <property type="match status" value="1"/>
</dbReference>